<evidence type="ECO:0000256" key="1">
    <source>
        <dbReference type="SAM" id="Coils"/>
    </source>
</evidence>
<keyword evidence="1" id="KW-0175">Coiled coil</keyword>
<organism evidence="3">
    <name type="scientific">viral metagenome</name>
    <dbReference type="NCBI Taxonomy" id="1070528"/>
    <lineage>
        <taxon>unclassified sequences</taxon>
        <taxon>metagenomes</taxon>
        <taxon>organismal metagenomes</taxon>
    </lineage>
</organism>
<sequence>MNSQFTIDAICQDLSLYIPYVTLEFSKEYITGVFEAAGFGIVSRVDLVRKTDSFGNEYNIAYVHFAEWFDNDYTRRCQVSILSFHGTKIAINDAPFVWSVRENKAVRRVSGQRKLRLNLSDIPAPEPLEPTRTMTTTYREPEEKPVVAREPSRYMQENAELRAENDRLRATLDEMGKKSVHAAHSRLLEHKRLTDCHRDSRQTVHKRQRDTDTEEEIRALKERVDALEKENAILREAPKATDEWCLEAIDAVIERENLIDQFVSVIENSPTFTEAKNNVQVLYKDSPYYPIGSYLTKPAEEEEPEAEEEEPTFEEWQENYKEWQKETAWKR</sequence>
<dbReference type="AlphaFoldDB" id="A0A6C0DY48"/>
<feature type="region of interest" description="Disordered" evidence="2">
    <location>
        <begin position="122"/>
        <end position="146"/>
    </location>
</feature>
<protein>
    <submittedName>
        <fullName evidence="3">Uncharacterized protein</fullName>
    </submittedName>
</protein>
<feature type="compositionally biased region" description="Acidic residues" evidence="2">
    <location>
        <begin position="300"/>
        <end position="317"/>
    </location>
</feature>
<feature type="coiled-coil region" evidence="1">
    <location>
        <begin position="210"/>
        <end position="237"/>
    </location>
</feature>
<evidence type="ECO:0000313" key="3">
    <source>
        <dbReference type="EMBL" id="QHT21243.1"/>
    </source>
</evidence>
<reference evidence="3" key="1">
    <citation type="journal article" date="2020" name="Nature">
        <title>Giant virus diversity and host interactions through global metagenomics.</title>
        <authorList>
            <person name="Schulz F."/>
            <person name="Roux S."/>
            <person name="Paez-Espino D."/>
            <person name="Jungbluth S."/>
            <person name="Walsh D.A."/>
            <person name="Denef V.J."/>
            <person name="McMahon K.D."/>
            <person name="Konstantinidis K.T."/>
            <person name="Eloe-Fadrosh E.A."/>
            <person name="Kyrpides N.C."/>
            <person name="Woyke T."/>
        </authorList>
    </citation>
    <scope>NUCLEOTIDE SEQUENCE</scope>
    <source>
        <strain evidence="3">GVMAG-M-3300023174-92</strain>
    </source>
</reference>
<evidence type="ECO:0000256" key="2">
    <source>
        <dbReference type="SAM" id="MobiDB-lite"/>
    </source>
</evidence>
<feature type="compositionally biased region" description="Basic and acidic residues" evidence="2">
    <location>
        <begin position="318"/>
        <end position="331"/>
    </location>
</feature>
<proteinExistence type="predicted"/>
<name>A0A6C0DY48_9ZZZZ</name>
<accession>A0A6C0DY48</accession>
<dbReference type="EMBL" id="MN739688">
    <property type="protein sequence ID" value="QHT21243.1"/>
    <property type="molecule type" value="Genomic_DNA"/>
</dbReference>
<feature type="region of interest" description="Disordered" evidence="2">
    <location>
        <begin position="296"/>
        <end position="331"/>
    </location>
</feature>